<name>A0A0A9AVI0_ARUDO</name>
<proteinExistence type="predicted"/>
<dbReference type="AlphaFoldDB" id="A0A0A9AVI0"/>
<accession>A0A0A9AVI0</accession>
<protein>
    <submittedName>
        <fullName evidence="1">Uncharacterized protein</fullName>
    </submittedName>
</protein>
<reference evidence="1" key="1">
    <citation type="submission" date="2014-09" db="EMBL/GenBank/DDBJ databases">
        <authorList>
            <person name="Magalhaes I.L.F."/>
            <person name="Oliveira U."/>
            <person name="Santos F.R."/>
            <person name="Vidigal T.H.D.A."/>
            <person name="Brescovit A.D."/>
            <person name="Santos A.J."/>
        </authorList>
    </citation>
    <scope>NUCLEOTIDE SEQUENCE</scope>
    <source>
        <tissue evidence="1">Shoot tissue taken approximately 20 cm above the soil surface</tissue>
    </source>
</reference>
<organism evidence="1">
    <name type="scientific">Arundo donax</name>
    <name type="common">Giant reed</name>
    <name type="synonym">Donax arundinaceus</name>
    <dbReference type="NCBI Taxonomy" id="35708"/>
    <lineage>
        <taxon>Eukaryota</taxon>
        <taxon>Viridiplantae</taxon>
        <taxon>Streptophyta</taxon>
        <taxon>Embryophyta</taxon>
        <taxon>Tracheophyta</taxon>
        <taxon>Spermatophyta</taxon>
        <taxon>Magnoliopsida</taxon>
        <taxon>Liliopsida</taxon>
        <taxon>Poales</taxon>
        <taxon>Poaceae</taxon>
        <taxon>PACMAD clade</taxon>
        <taxon>Arundinoideae</taxon>
        <taxon>Arundineae</taxon>
        <taxon>Arundo</taxon>
    </lineage>
</organism>
<sequence>MSPFFSGKLPKTVTLPYELRIR</sequence>
<dbReference type="EMBL" id="GBRH01242141">
    <property type="protein sequence ID" value="JAD55754.1"/>
    <property type="molecule type" value="Transcribed_RNA"/>
</dbReference>
<reference evidence="1" key="2">
    <citation type="journal article" date="2015" name="Data Brief">
        <title>Shoot transcriptome of the giant reed, Arundo donax.</title>
        <authorList>
            <person name="Barrero R.A."/>
            <person name="Guerrero F.D."/>
            <person name="Moolhuijzen P."/>
            <person name="Goolsby J.A."/>
            <person name="Tidwell J."/>
            <person name="Bellgard S.E."/>
            <person name="Bellgard M.I."/>
        </authorList>
    </citation>
    <scope>NUCLEOTIDE SEQUENCE</scope>
    <source>
        <tissue evidence="1">Shoot tissue taken approximately 20 cm above the soil surface</tissue>
    </source>
</reference>
<evidence type="ECO:0000313" key="1">
    <source>
        <dbReference type="EMBL" id="JAD55754.1"/>
    </source>
</evidence>